<dbReference type="InterPro" id="IPR011990">
    <property type="entry name" value="TPR-like_helical_dom_sf"/>
</dbReference>
<keyword evidence="5" id="KW-1185">Reference proteome</keyword>
<dbReference type="InterPro" id="IPR027417">
    <property type="entry name" value="P-loop_NTPase"/>
</dbReference>
<dbReference type="PANTHER" id="PTHR47691">
    <property type="entry name" value="REGULATOR-RELATED"/>
    <property type="match status" value="1"/>
</dbReference>
<dbReference type="RefSeq" id="WP_393015449.1">
    <property type="nucleotide sequence ID" value="NZ_JAZAQF010000094.1"/>
</dbReference>
<gene>
    <name evidence="4" type="ORF">VPK24_17775</name>
</gene>
<dbReference type="InterPro" id="IPR024983">
    <property type="entry name" value="CHAT_dom"/>
</dbReference>
<dbReference type="Pfam" id="PF00931">
    <property type="entry name" value="NB-ARC"/>
    <property type="match status" value="1"/>
</dbReference>
<dbReference type="SUPFAM" id="SSF48452">
    <property type="entry name" value="TPR-like"/>
    <property type="match status" value="2"/>
</dbReference>
<feature type="domain" description="CHAT" evidence="3">
    <location>
        <begin position="201"/>
        <end position="396"/>
    </location>
</feature>
<dbReference type="Pfam" id="PF13181">
    <property type="entry name" value="TPR_8"/>
    <property type="match status" value="1"/>
</dbReference>
<dbReference type="InterPro" id="IPR002182">
    <property type="entry name" value="NB-ARC"/>
</dbReference>
<dbReference type="Pfam" id="PF13424">
    <property type="entry name" value="TPR_12"/>
    <property type="match status" value="1"/>
</dbReference>
<organism evidence="4 5">
    <name type="scientific">Limnothrix redekei LRLZ20PSL1</name>
    <dbReference type="NCBI Taxonomy" id="3112953"/>
    <lineage>
        <taxon>Bacteria</taxon>
        <taxon>Bacillati</taxon>
        <taxon>Cyanobacteriota</taxon>
        <taxon>Cyanophyceae</taxon>
        <taxon>Pseudanabaenales</taxon>
        <taxon>Pseudanabaenaceae</taxon>
        <taxon>Limnothrix</taxon>
    </lineage>
</organism>
<dbReference type="SUPFAM" id="SSF52540">
    <property type="entry name" value="P-loop containing nucleoside triphosphate hydrolases"/>
    <property type="match status" value="1"/>
</dbReference>
<dbReference type="EMBL" id="JAZAQF010000094">
    <property type="protein sequence ID" value="MFG3819499.1"/>
    <property type="molecule type" value="Genomic_DNA"/>
</dbReference>
<name>A0ABW7CED6_9CYAN</name>
<dbReference type="Proteomes" id="UP001604335">
    <property type="component" value="Unassembled WGS sequence"/>
</dbReference>
<feature type="domain" description="NB-ARC" evidence="2">
    <location>
        <begin position="457"/>
        <end position="563"/>
    </location>
</feature>
<evidence type="ECO:0000313" key="4">
    <source>
        <dbReference type="EMBL" id="MFG3819499.1"/>
    </source>
</evidence>
<sequence>MGGVAGPIAPPMPTIQIREVAATDDGFTAEVTIAQDLHTGQTYPVTLRNPFQNNEEADLEFFFEEWYQFPTLDRERADRARAAIAQYGQELFGQLLKANPDAYADYRELRRSHCFEQGTVTIEIIGSPEFQGWHWEAMRDPELSEPLSLITPIVRRDPKRSVSNPARVQPSGWLNLLVVTARPGWSRDVNYRTISRPLVEAIANAELPVKVALLRPGTWEALERHLQAVGPGFYHAVHFDLHGSVLTYNQANQLMKLPAQASGQTFRRGHNLGDLPEYDGYRAFLSFEGEAAGQSILVEAAEVAALLQTRQIPLCILNACQSAKQICDGEGPAAETSLGAKLLEAGMQAIVAMRYSVMVRAAELMMTRFYQALFTQQPVMEAIRLGRRELWQTKTRPGRFNLPIELEDWLLPVVYSGGTVNLNLRPLTADEEAARWTAEAERDRFEPPTYGFVGRDTDILELERRLLQPERNALLLQGMGGTGKTTLLRYLRDWWQRTGLIERSFYFGYDERAHSLEQIAASIFQQLDPEGWLQFQSWPLAARLAKLTQLLRSRRYALILDNLESVTAAALSIPNSLPESEQRALAQWLRGLVGGKTLILLGSRGAESWLEPVYGTNRLGLRGLDADARTTLAQKILERQVGDSRRIAKIKDEPAFGQLMKLLDGYPLAMEVVLGNLKRQTPSEILAGMQAADVNLDNPQAQGDKTQSIIACIDYSHGALSASAQQALLCLAPFSGFINCDGNCLEQYAAQLAEQPALAAWFGESGAEILAGAVQEAVDWGLLSPISPEMPRLLTIQPTLPYFLKLKLDMHGSSVKAAINSAFHNHCLGLASAYYQLMQSSEINSQRLGSFLAGKEYENIHSAVLECLKKHKTLTPFFCLYQSLFIAQDYKGALLLSQELIDILPGAKDLENDSSLKMEACVFWERLAFCQCILNKFDDAKKSYLAIFSLCCEDSDPRFREMVSHIIFNIGNIHYSYQELTKAEEFYELAISLTESSESQSYICGQIANIFREKGSTSLAENWYQRAYKIIQPGSLAQGVHFYNYGLLLEDTGNKKEAMKEYEKALLIFNEYRNHHGQACVYQQKALIYEDLGDLNASKEMCKIALEIRIQSNDEINQADIYHQLGRLCRLERSYEQALAYFEKSLSIDYKHGAPEFKIAKTIGELGLIAQCQERFPQALDYFLQTLQSFLLLDNKTYAGQTLQNLARLYQQTQDPNILTATAELLGRTPDDLATAFTQQP</sequence>
<accession>A0ABW7CED6</accession>
<dbReference type="PANTHER" id="PTHR47691:SF3">
    <property type="entry name" value="HTH-TYPE TRANSCRIPTIONAL REGULATOR RV0890C-RELATED"/>
    <property type="match status" value="1"/>
</dbReference>
<evidence type="ECO:0000313" key="5">
    <source>
        <dbReference type="Proteomes" id="UP001604335"/>
    </source>
</evidence>
<feature type="repeat" description="TPR" evidence="1">
    <location>
        <begin position="1119"/>
        <end position="1152"/>
    </location>
</feature>
<dbReference type="Gene3D" id="3.40.50.300">
    <property type="entry name" value="P-loop containing nucleotide triphosphate hydrolases"/>
    <property type="match status" value="1"/>
</dbReference>
<proteinExistence type="predicted"/>
<dbReference type="InterPro" id="IPR019734">
    <property type="entry name" value="TPR_rpt"/>
</dbReference>
<dbReference type="PRINTS" id="PR00364">
    <property type="entry name" value="DISEASERSIST"/>
</dbReference>
<evidence type="ECO:0000256" key="1">
    <source>
        <dbReference type="PROSITE-ProRule" id="PRU00339"/>
    </source>
</evidence>
<evidence type="ECO:0000259" key="2">
    <source>
        <dbReference type="Pfam" id="PF00931"/>
    </source>
</evidence>
<comment type="caution">
    <text evidence="4">The sequence shown here is derived from an EMBL/GenBank/DDBJ whole genome shotgun (WGS) entry which is preliminary data.</text>
</comment>
<dbReference type="SMART" id="SM00028">
    <property type="entry name" value="TPR"/>
    <property type="match status" value="7"/>
</dbReference>
<protein>
    <submittedName>
        <fullName evidence="4">Tetratricopeptide repeat protein</fullName>
    </submittedName>
</protein>
<dbReference type="PROSITE" id="PS50005">
    <property type="entry name" value="TPR"/>
    <property type="match status" value="2"/>
</dbReference>
<feature type="repeat" description="TPR" evidence="1">
    <location>
        <begin position="964"/>
        <end position="997"/>
    </location>
</feature>
<dbReference type="Gene3D" id="1.25.40.10">
    <property type="entry name" value="Tetratricopeptide repeat domain"/>
    <property type="match status" value="3"/>
</dbReference>
<keyword evidence="1" id="KW-0802">TPR repeat</keyword>
<reference evidence="5" key="1">
    <citation type="journal article" date="2024" name="Algal Res.">
        <title>Biochemical, toxicological and genomic investigation of a high-biomass producing Limnothrix strain isolated from Italian shallow drinking water reservoir.</title>
        <authorList>
            <person name="Simonazzi M."/>
            <person name="Shishido T.K."/>
            <person name="Delbaje E."/>
            <person name="Wahlsten M."/>
            <person name="Fewer D.P."/>
            <person name="Sivonen K."/>
            <person name="Pezzolesi L."/>
            <person name="Pistocchi R."/>
        </authorList>
    </citation>
    <scope>NUCLEOTIDE SEQUENCE [LARGE SCALE GENOMIC DNA]</scope>
    <source>
        <strain evidence="5">LRLZ20PSL1</strain>
    </source>
</reference>
<dbReference type="Pfam" id="PF12770">
    <property type="entry name" value="CHAT"/>
    <property type="match status" value="1"/>
</dbReference>
<evidence type="ECO:0000259" key="3">
    <source>
        <dbReference type="Pfam" id="PF12770"/>
    </source>
</evidence>